<dbReference type="Pfam" id="PF04773">
    <property type="entry name" value="FecR"/>
    <property type="match status" value="1"/>
</dbReference>
<dbReference type="Gene3D" id="3.55.50.30">
    <property type="match status" value="1"/>
</dbReference>
<dbReference type="RefSeq" id="WP_119627994.1">
    <property type="nucleotide sequence ID" value="NZ_AP017928.1"/>
</dbReference>
<dbReference type="Proteomes" id="UP000266313">
    <property type="component" value="Chromosome"/>
</dbReference>
<dbReference type="Pfam" id="PF16220">
    <property type="entry name" value="DUF4880"/>
    <property type="match status" value="1"/>
</dbReference>
<evidence type="ECO:0000259" key="2">
    <source>
        <dbReference type="Pfam" id="PF04773"/>
    </source>
</evidence>
<dbReference type="InterPro" id="IPR012373">
    <property type="entry name" value="Ferrdict_sens_TM"/>
</dbReference>
<dbReference type="AlphaFoldDB" id="A0A286P3D1"/>
<dbReference type="PIRSF" id="PIRSF018266">
    <property type="entry name" value="FecR"/>
    <property type="match status" value="1"/>
</dbReference>
<name>A0A286P3D1_9GAMM</name>
<evidence type="ECO:0000256" key="1">
    <source>
        <dbReference type="SAM" id="MobiDB-lite"/>
    </source>
</evidence>
<protein>
    <submittedName>
        <fullName evidence="4">Anti-FecI sigma factor, FecR</fullName>
    </submittedName>
</protein>
<reference evidence="4 5" key="1">
    <citation type="submission" date="2016-12" db="EMBL/GenBank/DDBJ databases">
        <title>Genome sequencing of Methylocaldum marinum.</title>
        <authorList>
            <person name="Takeuchi M."/>
            <person name="Kamagata Y."/>
            <person name="Hiraoka S."/>
            <person name="Oshima K."/>
            <person name="Hattori M."/>
            <person name="Iwasaki W."/>
        </authorList>
    </citation>
    <scope>NUCLEOTIDE SEQUENCE [LARGE SCALE GENOMIC DNA]</scope>
    <source>
        <strain evidence="4 5">S8</strain>
    </source>
</reference>
<dbReference type="EMBL" id="AP017928">
    <property type="protein sequence ID" value="BBA32153.1"/>
    <property type="molecule type" value="Genomic_DNA"/>
</dbReference>
<organism evidence="4 5">
    <name type="scientific">Methylocaldum marinum</name>
    <dbReference type="NCBI Taxonomy" id="1432792"/>
    <lineage>
        <taxon>Bacteria</taxon>
        <taxon>Pseudomonadati</taxon>
        <taxon>Pseudomonadota</taxon>
        <taxon>Gammaproteobacteria</taxon>
        <taxon>Methylococcales</taxon>
        <taxon>Methylococcaceae</taxon>
        <taxon>Methylocaldum</taxon>
    </lineage>
</organism>
<evidence type="ECO:0000313" key="4">
    <source>
        <dbReference type="EMBL" id="BBA32153.1"/>
    </source>
</evidence>
<dbReference type="PANTHER" id="PTHR30273:SF2">
    <property type="entry name" value="PROTEIN FECR"/>
    <property type="match status" value="1"/>
</dbReference>
<dbReference type="InterPro" id="IPR006860">
    <property type="entry name" value="FecR"/>
</dbReference>
<dbReference type="Gene3D" id="2.60.120.1440">
    <property type="match status" value="1"/>
</dbReference>
<dbReference type="PANTHER" id="PTHR30273">
    <property type="entry name" value="PERIPLASMIC SIGNAL SENSOR AND SIGMA FACTOR ACTIVATOR FECR-RELATED"/>
    <property type="match status" value="1"/>
</dbReference>
<dbReference type="KEGG" id="mmai:sS8_0185"/>
<feature type="domain" description="FecR protein" evidence="2">
    <location>
        <begin position="143"/>
        <end position="235"/>
    </location>
</feature>
<feature type="region of interest" description="Disordered" evidence="1">
    <location>
        <begin position="68"/>
        <end position="107"/>
    </location>
</feature>
<accession>A0A286P3D1</accession>
<feature type="domain" description="FecR N-terminal" evidence="3">
    <location>
        <begin position="16"/>
        <end position="56"/>
    </location>
</feature>
<dbReference type="InterPro" id="IPR032623">
    <property type="entry name" value="FecR_N"/>
</dbReference>
<sequence length="346" mass="38522">MPESLPSRDPDRLASEALDWLIVLKTRTPTAAETRRLERWRTQSSEHETAWHNALALWEGLEPLRGRSLPGSSPLPMETARASPAETTARPRRSRSETDPTRSRSRGTGFPRLSVRLGWTFACLSVLIASLIFLDPMLALEADYRTGKGEIQDFLLPDGSRASLNSDSAVAVRFEQSTRRIKVLRGEAFFQVARDPARPFVAASRQGEVKAVGTAFTVRQSEEKTEVAMLEGVVEASTFRQRISLKAGQAASLEADGRIVPRKGGVDRSAAWREGYLVFDQTPLAEVVATLNRYRKGRVTLLDESFADRRLSGLFRLADTDKVIAAVAETTPLRVTRLTDYWVILR</sequence>
<gene>
    <name evidence="4" type="ORF">sS8_0185</name>
</gene>
<proteinExistence type="predicted"/>
<keyword evidence="5" id="KW-1185">Reference proteome</keyword>
<dbReference type="GO" id="GO:0016989">
    <property type="term" value="F:sigma factor antagonist activity"/>
    <property type="evidence" value="ECO:0007669"/>
    <property type="project" value="TreeGrafter"/>
</dbReference>
<dbReference type="OrthoDB" id="8641865at2"/>
<evidence type="ECO:0000259" key="3">
    <source>
        <dbReference type="Pfam" id="PF16220"/>
    </source>
</evidence>
<evidence type="ECO:0000313" key="5">
    <source>
        <dbReference type="Proteomes" id="UP000266313"/>
    </source>
</evidence>